<feature type="site" description="Contributes to redox potential value" evidence="4">
    <location>
        <position position="33"/>
    </location>
</feature>
<dbReference type="Pfam" id="PF00085">
    <property type="entry name" value="Thioredoxin"/>
    <property type="match status" value="1"/>
</dbReference>
<dbReference type="InterPro" id="IPR036249">
    <property type="entry name" value="Thioredoxin-like_sf"/>
</dbReference>
<comment type="similarity">
    <text evidence="1 3">Belongs to the thioredoxin family.</text>
</comment>
<dbReference type="FunFam" id="3.40.30.10:FF:000245">
    <property type="entry name" value="Thioredoxin"/>
    <property type="match status" value="1"/>
</dbReference>
<proteinExistence type="inferred from homology"/>
<evidence type="ECO:0000256" key="3">
    <source>
        <dbReference type="PIRNR" id="PIRNR000077"/>
    </source>
</evidence>
<name>A0AAD9HXH9_9PEZI</name>
<sequence length="109" mass="12202">MGVHNIQTMEEFRSTIKEHNLVVLDAFAVWCGPCKAIAPEIVKWSEQDEFKDKVYFAKFDVDDLPALAQELGVRAMPTFVVFKNGEKADEFVGANPPALLKVVEKHVAP</sequence>
<feature type="active site" description="Nucleophile" evidence="4">
    <location>
        <position position="34"/>
    </location>
</feature>
<feature type="site" description="Contributes to redox potential value" evidence="4">
    <location>
        <position position="32"/>
    </location>
</feature>
<dbReference type="PRINTS" id="PR00421">
    <property type="entry name" value="THIOREDOXIN"/>
</dbReference>
<keyword evidence="8" id="KW-1185">Reference proteome</keyword>
<protein>
    <recommendedName>
        <fullName evidence="3">Thioredoxin</fullName>
    </recommendedName>
</protein>
<evidence type="ECO:0000313" key="7">
    <source>
        <dbReference type="EMBL" id="KAK2067226.1"/>
    </source>
</evidence>
<dbReference type="AlphaFoldDB" id="A0AAD9HXH9"/>
<dbReference type="InterPro" id="IPR005746">
    <property type="entry name" value="Thioredoxin"/>
</dbReference>
<dbReference type="PIRSF" id="PIRSF000077">
    <property type="entry name" value="Thioredoxin"/>
    <property type="match status" value="1"/>
</dbReference>
<reference evidence="7" key="1">
    <citation type="journal article" date="2023" name="Mol. Plant Microbe Interact.">
        <title>Elucidating the Obligate Nature and Biological Capacity of an Invasive Fungal Corn Pathogen.</title>
        <authorList>
            <person name="MacCready J.S."/>
            <person name="Roggenkamp E.M."/>
            <person name="Gdanetz K."/>
            <person name="Chilvers M.I."/>
        </authorList>
    </citation>
    <scope>NUCLEOTIDE SEQUENCE</scope>
    <source>
        <strain evidence="7">PM02</strain>
    </source>
</reference>
<gene>
    <name evidence="7" type="ORF">P8C59_000984</name>
</gene>
<keyword evidence="5" id="KW-0676">Redox-active center</keyword>
<dbReference type="InterPro" id="IPR013766">
    <property type="entry name" value="Thioredoxin_domain"/>
</dbReference>
<dbReference type="PROSITE" id="PS51352">
    <property type="entry name" value="THIOREDOXIN_2"/>
    <property type="match status" value="1"/>
</dbReference>
<evidence type="ECO:0000313" key="8">
    <source>
        <dbReference type="Proteomes" id="UP001217918"/>
    </source>
</evidence>
<keyword evidence="2 5" id="KW-1015">Disulfide bond</keyword>
<dbReference type="PANTHER" id="PTHR46115">
    <property type="entry name" value="THIOREDOXIN-LIKE PROTEIN 1"/>
    <property type="match status" value="1"/>
</dbReference>
<dbReference type="CDD" id="cd02947">
    <property type="entry name" value="TRX_family"/>
    <property type="match status" value="1"/>
</dbReference>
<evidence type="ECO:0000256" key="5">
    <source>
        <dbReference type="PIRSR" id="PIRSR000077-4"/>
    </source>
</evidence>
<dbReference type="GO" id="GO:0015035">
    <property type="term" value="F:protein-disulfide reductase activity"/>
    <property type="evidence" value="ECO:0007669"/>
    <property type="project" value="InterPro"/>
</dbReference>
<organism evidence="7 8">
    <name type="scientific">Phyllachora maydis</name>
    <dbReference type="NCBI Taxonomy" id="1825666"/>
    <lineage>
        <taxon>Eukaryota</taxon>
        <taxon>Fungi</taxon>
        <taxon>Dikarya</taxon>
        <taxon>Ascomycota</taxon>
        <taxon>Pezizomycotina</taxon>
        <taxon>Sordariomycetes</taxon>
        <taxon>Sordariomycetidae</taxon>
        <taxon>Phyllachorales</taxon>
        <taxon>Phyllachoraceae</taxon>
        <taxon>Phyllachora</taxon>
    </lineage>
</organism>
<dbReference type="SUPFAM" id="SSF52833">
    <property type="entry name" value="Thioredoxin-like"/>
    <property type="match status" value="1"/>
</dbReference>
<evidence type="ECO:0000259" key="6">
    <source>
        <dbReference type="PROSITE" id="PS51352"/>
    </source>
</evidence>
<evidence type="ECO:0000256" key="4">
    <source>
        <dbReference type="PIRSR" id="PIRSR000077-1"/>
    </source>
</evidence>
<dbReference type="Proteomes" id="UP001217918">
    <property type="component" value="Unassembled WGS sequence"/>
</dbReference>
<feature type="domain" description="Thioredoxin" evidence="6">
    <location>
        <begin position="1"/>
        <end position="108"/>
    </location>
</feature>
<feature type="active site" description="Nucleophile" evidence="4">
    <location>
        <position position="31"/>
    </location>
</feature>
<feature type="site" description="Deprotonates C-terminal active site Cys" evidence="4">
    <location>
        <position position="25"/>
    </location>
</feature>
<accession>A0AAD9HXH9</accession>
<comment type="caution">
    <text evidence="7">The sequence shown here is derived from an EMBL/GenBank/DDBJ whole genome shotgun (WGS) entry which is preliminary data.</text>
</comment>
<evidence type="ECO:0000256" key="1">
    <source>
        <dbReference type="ARBA" id="ARBA00008987"/>
    </source>
</evidence>
<evidence type="ECO:0000256" key="2">
    <source>
        <dbReference type="ARBA" id="ARBA00023157"/>
    </source>
</evidence>
<dbReference type="EMBL" id="JAQQPM010000001">
    <property type="protein sequence ID" value="KAK2067226.1"/>
    <property type="molecule type" value="Genomic_DNA"/>
</dbReference>
<dbReference type="Gene3D" id="3.40.30.10">
    <property type="entry name" value="Glutaredoxin"/>
    <property type="match status" value="1"/>
</dbReference>
<feature type="disulfide bond" description="Redox-active" evidence="5">
    <location>
        <begin position="31"/>
        <end position="34"/>
    </location>
</feature>